<dbReference type="Pfam" id="PF00651">
    <property type="entry name" value="BTB"/>
    <property type="match status" value="1"/>
</dbReference>
<accession>A0A443RVU4</accession>
<evidence type="ECO:0000313" key="2">
    <source>
        <dbReference type="EMBL" id="RWS19487.1"/>
    </source>
</evidence>
<evidence type="ECO:0000259" key="1">
    <source>
        <dbReference type="Pfam" id="PF00651"/>
    </source>
</evidence>
<proteinExistence type="predicted"/>
<organism evidence="2 3">
    <name type="scientific">Leptotrombidium deliense</name>
    <dbReference type="NCBI Taxonomy" id="299467"/>
    <lineage>
        <taxon>Eukaryota</taxon>
        <taxon>Metazoa</taxon>
        <taxon>Ecdysozoa</taxon>
        <taxon>Arthropoda</taxon>
        <taxon>Chelicerata</taxon>
        <taxon>Arachnida</taxon>
        <taxon>Acari</taxon>
        <taxon>Acariformes</taxon>
        <taxon>Trombidiformes</taxon>
        <taxon>Prostigmata</taxon>
        <taxon>Anystina</taxon>
        <taxon>Parasitengona</taxon>
        <taxon>Trombiculoidea</taxon>
        <taxon>Trombiculidae</taxon>
        <taxon>Leptotrombidium</taxon>
    </lineage>
</organism>
<dbReference type="EMBL" id="NCKV01025670">
    <property type="protein sequence ID" value="RWS19487.1"/>
    <property type="molecule type" value="Genomic_DNA"/>
</dbReference>
<reference evidence="2 3" key="1">
    <citation type="journal article" date="2018" name="Gigascience">
        <title>Genomes of trombidid mites reveal novel predicted allergens and laterally-transferred genes associated with secondary metabolism.</title>
        <authorList>
            <person name="Dong X."/>
            <person name="Chaisiri K."/>
            <person name="Xia D."/>
            <person name="Armstrong S.D."/>
            <person name="Fang Y."/>
            <person name="Donnelly M.J."/>
            <person name="Kadowaki T."/>
            <person name="McGarry J.W."/>
            <person name="Darby A.C."/>
            <person name="Makepeace B.L."/>
        </authorList>
    </citation>
    <scope>NUCLEOTIDE SEQUENCE [LARGE SCALE GENOMIC DNA]</scope>
    <source>
        <strain evidence="2">UoL-UT</strain>
    </source>
</reference>
<dbReference type="OrthoDB" id="6478546at2759"/>
<dbReference type="SUPFAM" id="SSF54695">
    <property type="entry name" value="POZ domain"/>
    <property type="match status" value="1"/>
</dbReference>
<dbReference type="VEuPathDB" id="VectorBase:LDEU012553"/>
<keyword evidence="3" id="KW-1185">Reference proteome</keyword>
<dbReference type="InterPro" id="IPR011333">
    <property type="entry name" value="SKP1/BTB/POZ_sf"/>
</dbReference>
<dbReference type="Proteomes" id="UP000288716">
    <property type="component" value="Unassembled WGS sequence"/>
</dbReference>
<dbReference type="AlphaFoldDB" id="A0A443RVU4"/>
<dbReference type="Gene3D" id="3.30.710.10">
    <property type="entry name" value="Potassium Channel Kv1.1, Chain A"/>
    <property type="match status" value="1"/>
</dbReference>
<gene>
    <name evidence="2" type="ORF">B4U80_14421</name>
</gene>
<dbReference type="STRING" id="299467.A0A443RVU4"/>
<protein>
    <recommendedName>
        <fullName evidence="1">BTB domain-containing protein</fullName>
    </recommendedName>
</protein>
<evidence type="ECO:0000313" key="3">
    <source>
        <dbReference type="Proteomes" id="UP000288716"/>
    </source>
</evidence>
<name>A0A443RVU4_9ACAR</name>
<dbReference type="InterPro" id="IPR000210">
    <property type="entry name" value="BTB/POZ_dom"/>
</dbReference>
<comment type="caution">
    <text evidence="2">The sequence shown here is derived from an EMBL/GenBank/DDBJ whole genome shotgun (WGS) entry which is preliminary data.</text>
</comment>
<dbReference type="PANTHER" id="PTHR24413">
    <property type="entry name" value="SPECKLE-TYPE POZ PROTEIN"/>
    <property type="match status" value="1"/>
</dbReference>
<feature type="domain" description="BTB" evidence="1">
    <location>
        <begin position="29"/>
        <end position="97"/>
    </location>
</feature>
<sequence length="167" mass="19699">MEHNNIQSADIGSNACNQQTEIDRSAFDQLIVKEKKMMYIKIDEFDEHVVKAMVQFLYTDFVNNETLRKFGRELLRAADMYDIVCLKMIVEQYLTKHELTLENCGELLVLADACNCERFHDYILKYVLKTKRLFHSKKHNAELSNFAGHLQSRPYLFRNVLRKLTET</sequence>